<comment type="caution">
    <text evidence="1">The sequence shown here is derived from an EMBL/GenBank/DDBJ whole genome shotgun (WGS) entry which is preliminary data.</text>
</comment>
<evidence type="ECO:0000313" key="2">
    <source>
        <dbReference type="Proteomes" id="UP000660708"/>
    </source>
</evidence>
<dbReference type="EMBL" id="AQHF01000034">
    <property type="protein sequence ID" value="MBE0348615.1"/>
    <property type="molecule type" value="Genomic_DNA"/>
</dbReference>
<protein>
    <recommendedName>
        <fullName evidence="3">Lipoprotein</fullName>
    </recommendedName>
</protein>
<evidence type="ECO:0008006" key="3">
    <source>
        <dbReference type="Google" id="ProtNLM"/>
    </source>
</evidence>
<sequence>MKKGVLLIFCVTILVGCSQRLAYNNLGWLASYYISDFVDLTDQQEDQLESDVEALVNWHRQSELPKYQSQVQSLINNWQEMTEADVVAMFDTTRHYWYSVVAQVFPKLVHHLNTLNRQQKEMLITNLETQLLKDDWQDGDQYRRYERWLGKLNNAQRAIINEHYQQGEFARQVWRAHQQRRFNQFQQALMLSNDEHLSRGLFQKAIVTEPQQLPARIVEIQNRRIAATASLAIRLRATMSDKQEAHFEEELRDLLELLKSL</sequence>
<name>A0A8I0T613_9GAMM</name>
<evidence type="ECO:0000313" key="1">
    <source>
        <dbReference type="EMBL" id="MBE0348615.1"/>
    </source>
</evidence>
<accession>A0A8I0T613</accession>
<proteinExistence type="predicted"/>
<dbReference type="Proteomes" id="UP000660708">
    <property type="component" value="Unassembled WGS sequence"/>
</dbReference>
<dbReference type="AlphaFoldDB" id="A0A8I0T613"/>
<reference evidence="1 2" key="1">
    <citation type="submission" date="2015-06" db="EMBL/GenBank/DDBJ databases">
        <title>Genome sequence of Pseudoalteromonas peptidolytica.</title>
        <authorList>
            <person name="Xie B.-B."/>
            <person name="Rong J.-C."/>
            <person name="Qin Q.-L."/>
            <person name="Zhang Y.-Z."/>
        </authorList>
    </citation>
    <scope>NUCLEOTIDE SEQUENCE [LARGE SCALE GENOMIC DNA]</scope>
    <source>
        <strain evidence="1 2">F12-50-A1</strain>
    </source>
</reference>
<gene>
    <name evidence="1" type="ORF">PPEP_b0406</name>
</gene>
<organism evidence="1 2">
    <name type="scientific">Pseudoalteromonas peptidolytica F12-50-A1</name>
    <dbReference type="NCBI Taxonomy" id="1315280"/>
    <lineage>
        <taxon>Bacteria</taxon>
        <taxon>Pseudomonadati</taxon>
        <taxon>Pseudomonadota</taxon>
        <taxon>Gammaproteobacteria</taxon>
        <taxon>Alteromonadales</taxon>
        <taxon>Pseudoalteromonadaceae</taxon>
        <taxon>Pseudoalteromonas</taxon>
    </lineage>
</organism>
<keyword evidence="2" id="KW-1185">Reference proteome</keyword>
<dbReference type="Pfam" id="PF19795">
    <property type="entry name" value="DUF6279"/>
    <property type="match status" value="1"/>
</dbReference>
<dbReference type="PROSITE" id="PS51257">
    <property type="entry name" value="PROKAR_LIPOPROTEIN"/>
    <property type="match status" value="1"/>
</dbReference>
<dbReference type="RefSeq" id="WP_147391020.1">
    <property type="nucleotide sequence ID" value="NZ_AQHF01000034.1"/>
</dbReference>